<evidence type="ECO:0000313" key="3">
    <source>
        <dbReference type="EMBL" id="KAK9723925.1"/>
    </source>
</evidence>
<evidence type="ECO:0000313" key="4">
    <source>
        <dbReference type="Proteomes" id="UP001443914"/>
    </source>
</evidence>
<dbReference type="InterPro" id="IPR058352">
    <property type="entry name" value="DUF8039"/>
</dbReference>
<reference evidence="3" key="1">
    <citation type="submission" date="2024-03" db="EMBL/GenBank/DDBJ databases">
        <title>WGS assembly of Saponaria officinalis var. Norfolk2.</title>
        <authorList>
            <person name="Jenkins J."/>
            <person name="Shu S."/>
            <person name="Grimwood J."/>
            <person name="Barry K."/>
            <person name="Goodstein D."/>
            <person name="Schmutz J."/>
            <person name="Leebens-Mack J."/>
            <person name="Osbourn A."/>
        </authorList>
    </citation>
    <scope>NUCLEOTIDE SEQUENCE [LARGE SCALE GENOMIC DNA]</scope>
    <source>
        <strain evidence="3">JIC</strain>
    </source>
</reference>
<feature type="domain" description="DUF8039" evidence="2">
    <location>
        <begin position="71"/>
        <end position="159"/>
    </location>
</feature>
<keyword evidence="4" id="KW-1185">Reference proteome</keyword>
<name>A0AAW1KQ47_SAPOF</name>
<evidence type="ECO:0000259" key="2">
    <source>
        <dbReference type="Pfam" id="PF26133"/>
    </source>
</evidence>
<organism evidence="3 4">
    <name type="scientific">Saponaria officinalis</name>
    <name type="common">Common soapwort</name>
    <name type="synonym">Lychnis saponaria</name>
    <dbReference type="NCBI Taxonomy" id="3572"/>
    <lineage>
        <taxon>Eukaryota</taxon>
        <taxon>Viridiplantae</taxon>
        <taxon>Streptophyta</taxon>
        <taxon>Embryophyta</taxon>
        <taxon>Tracheophyta</taxon>
        <taxon>Spermatophyta</taxon>
        <taxon>Magnoliopsida</taxon>
        <taxon>eudicotyledons</taxon>
        <taxon>Gunneridae</taxon>
        <taxon>Pentapetalae</taxon>
        <taxon>Caryophyllales</taxon>
        <taxon>Caryophyllaceae</taxon>
        <taxon>Caryophylleae</taxon>
        <taxon>Saponaria</taxon>
    </lineage>
</organism>
<dbReference type="Gene3D" id="3.40.395.10">
    <property type="entry name" value="Adenoviral Proteinase, Chain A"/>
    <property type="match status" value="1"/>
</dbReference>
<accession>A0AAW1KQ47</accession>
<proteinExistence type="predicted"/>
<dbReference type="AlphaFoldDB" id="A0AAW1KQ47"/>
<sequence length="457" mass="52078">MLTQMITDKVRADMQKEIDVVVEQRTSGASEKSNKNGNCSFSVENDSEVEMNYKCGNASFYEYDQPDPFGDIPEKGAECQLAVMDMKLYNVALGRVFRSPTQGSRSHCQAFGENEVGVSIEVVLEGEDDAKLPVPTEEFFTVGDAIGSFVRWLKNLITFELPKLHTRENLSNHKTIASDKSKTFNSGKQTKFGGDTSKKVDSGKSKTNESVRPNNVLKNLVNTKYDSRKLMSKVVSMMDDQRSSSLTLSEHVLGYKQTIFLPKEDMTQLLNMERLSISCIQTFIGYLHSICDNDRYGFVCPQISSMVGHNADEATTYISKWMNKGRKKIYLAPYYHENHWMLAVIDIIDHNQVYWCDPIGNSEIPMFKTLLNTSIRVYGYEGGTRKSSKVPQWMKLDCARQPGIKECGYYIMRYMLEIITSRHSMRSIDELFQDTTSYSQDEIDGVRDLWADYFLNA</sequence>
<evidence type="ECO:0000256" key="1">
    <source>
        <dbReference type="SAM" id="MobiDB-lite"/>
    </source>
</evidence>
<feature type="compositionally biased region" description="Basic and acidic residues" evidence="1">
    <location>
        <begin position="196"/>
        <end position="209"/>
    </location>
</feature>
<gene>
    <name evidence="3" type="ORF">RND81_05G034700</name>
</gene>
<dbReference type="PANTHER" id="PTHR33018:SF31">
    <property type="entry name" value="TRANSPOSASE, PTTA_EN_SPM, PLANT"/>
    <property type="match status" value="1"/>
</dbReference>
<dbReference type="EMBL" id="JBDFQZ010000005">
    <property type="protein sequence ID" value="KAK9723925.1"/>
    <property type="molecule type" value="Genomic_DNA"/>
</dbReference>
<dbReference type="PANTHER" id="PTHR33018">
    <property type="entry name" value="OS10G0338966 PROTEIN-RELATED"/>
    <property type="match status" value="1"/>
</dbReference>
<protein>
    <recommendedName>
        <fullName evidence="2">DUF8039 domain-containing protein</fullName>
    </recommendedName>
</protein>
<dbReference type="InterPro" id="IPR038765">
    <property type="entry name" value="Papain-like_cys_pep_sf"/>
</dbReference>
<dbReference type="SUPFAM" id="SSF54001">
    <property type="entry name" value="Cysteine proteinases"/>
    <property type="match status" value="1"/>
</dbReference>
<feature type="region of interest" description="Disordered" evidence="1">
    <location>
        <begin position="181"/>
        <end position="211"/>
    </location>
</feature>
<dbReference type="Proteomes" id="UP001443914">
    <property type="component" value="Unassembled WGS sequence"/>
</dbReference>
<dbReference type="Pfam" id="PF26133">
    <property type="entry name" value="DUF8039"/>
    <property type="match status" value="1"/>
</dbReference>
<comment type="caution">
    <text evidence="3">The sequence shown here is derived from an EMBL/GenBank/DDBJ whole genome shotgun (WGS) entry which is preliminary data.</text>
</comment>